<keyword evidence="2" id="KW-1185">Reference proteome</keyword>
<dbReference type="Proteomes" id="UP000887540">
    <property type="component" value="Unplaced"/>
</dbReference>
<organism evidence="2 3">
    <name type="scientific">Acrobeloides nanus</name>
    <dbReference type="NCBI Taxonomy" id="290746"/>
    <lineage>
        <taxon>Eukaryota</taxon>
        <taxon>Metazoa</taxon>
        <taxon>Ecdysozoa</taxon>
        <taxon>Nematoda</taxon>
        <taxon>Chromadorea</taxon>
        <taxon>Rhabditida</taxon>
        <taxon>Tylenchina</taxon>
        <taxon>Cephalobomorpha</taxon>
        <taxon>Cephaloboidea</taxon>
        <taxon>Cephalobidae</taxon>
        <taxon>Acrobeloides</taxon>
    </lineage>
</organism>
<dbReference type="WBParaSite" id="ACRNAN_scaffold1922.g18903.t1">
    <property type="protein sequence ID" value="ACRNAN_scaffold1922.g18903.t1"/>
    <property type="gene ID" value="ACRNAN_scaffold1922.g18903"/>
</dbReference>
<feature type="transmembrane region" description="Helical" evidence="1">
    <location>
        <begin position="23"/>
        <end position="43"/>
    </location>
</feature>
<proteinExistence type="predicted"/>
<evidence type="ECO:0000313" key="2">
    <source>
        <dbReference type="Proteomes" id="UP000887540"/>
    </source>
</evidence>
<sequence length="82" mass="9380">MVSGLLSSSITRFPPHYVLFEGISGRFFLVAHFAPLFAFLNPIHTCILKTTRRIGYPTIDFEDIFLNKGMLQCLLKEEKSPF</sequence>
<name>A0A914D764_9BILA</name>
<keyword evidence="1" id="KW-0812">Transmembrane</keyword>
<evidence type="ECO:0000313" key="3">
    <source>
        <dbReference type="WBParaSite" id="ACRNAN_scaffold1922.g18903.t1"/>
    </source>
</evidence>
<evidence type="ECO:0000256" key="1">
    <source>
        <dbReference type="SAM" id="Phobius"/>
    </source>
</evidence>
<keyword evidence="1" id="KW-0472">Membrane</keyword>
<protein>
    <submittedName>
        <fullName evidence="3">Ovule protein</fullName>
    </submittedName>
</protein>
<reference evidence="3" key="1">
    <citation type="submission" date="2022-11" db="UniProtKB">
        <authorList>
            <consortium name="WormBaseParasite"/>
        </authorList>
    </citation>
    <scope>IDENTIFICATION</scope>
</reference>
<accession>A0A914D764</accession>
<keyword evidence="1" id="KW-1133">Transmembrane helix</keyword>
<dbReference type="AlphaFoldDB" id="A0A914D764"/>